<dbReference type="PANTHER" id="PTHR39586">
    <property type="entry name" value="CYTOPLASMIC PROTEIN-RELATED"/>
    <property type="match status" value="1"/>
</dbReference>
<feature type="domain" description="YqcC-like" evidence="1">
    <location>
        <begin position="7"/>
        <end position="103"/>
    </location>
</feature>
<accession>A0A545U5A1</accession>
<keyword evidence="3" id="KW-1185">Reference proteome</keyword>
<sequence>MSDRHLQIAAVLMDIEKELRELMLWQDEPPSAEALSSVQPFCIDTLTFVQWLQFIFLPRMYVLVDEELDLPRKCGIAPMAQEYFNGMGLNSRVLIKRLESIDRILGGGR</sequence>
<dbReference type="InterPro" id="IPR023376">
    <property type="entry name" value="YqcC-like_dom"/>
</dbReference>
<proteinExistence type="predicted"/>
<dbReference type="PANTHER" id="PTHR39586:SF1">
    <property type="entry name" value="CYTOPLASMIC PROTEIN"/>
    <property type="match status" value="1"/>
</dbReference>
<dbReference type="EMBL" id="VHSG01000005">
    <property type="protein sequence ID" value="TQV84648.1"/>
    <property type="molecule type" value="Genomic_DNA"/>
</dbReference>
<dbReference type="InterPro" id="IPR036814">
    <property type="entry name" value="YqcC-like_sf"/>
</dbReference>
<name>A0A545U5A1_9GAMM</name>
<evidence type="ECO:0000313" key="3">
    <source>
        <dbReference type="Proteomes" id="UP000319732"/>
    </source>
</evidence>
<organism evidence="2 3">
    <name type="scientific">Exilibacterium tricleocarpae</name>
    <dbReference type="NCBI Taxonomy" id="2591008"/>
    <lineage>
        <taxon>Bacteria</taxon>
        <taxon>Pseudomonadati</taxon>
        <taxon>Pseudomonadota</taxon>
        <taxon>Gammaproteobacteria</taxon>
        <taxon>Cellvibrionales</taxon>
        <taxon>Cellvibrionaceae</taxon>
        <taxon>Exilibacterium</taxon>
    </lineage>
</organism>
<dbReference type="GO" id="GO:0044010">
    <property type="term" value="P:single-species biofilm formation"/>
    <property type="evidence" value="ECO:0007669"/>
    <property type="project" value="TreeGrafter"/>
</dbReference>
<dbReference type="RefSeq" id="WP_142902854.1">
    <property type="nucleotide sequence ID" value="NZ_ML660088.1"/>
</dbReference>
<evidence type="ECO:0000313" key="2">
    <source>
        <dbReference type="EMBL" id="TQV84648.1"/>
    </source>
</evidence>
<gene>
    <name evidence="2" type="ORF">FKG94_03760</name>
</gene>
<dbReference type="SUPFAM" id="SSF158452">
    <property type="entry name" value="YqcC-like"/>
    <property type="match status" value="1"/>
</dbReference>
<protein>
    <submittedName>
        <fullName evidence="2">YqcC family protein</fullName>
    </submittedName>
</protein>
<dbReference type="AlphaFoldDB" id="A0A545U5A1"/>
<reference evidence="2 3" key="1">
    <citation type="submission" date="2019-06" db="EMBL/GenBank/DDBJ databases">
        <title>Whole genome sequence for Cellvibrionaceae sp. R142.</title>
        <authorList>
            <person name="Wang G."/>
        </authorList>
    </citation>
    <scope>NUCLEOTIDE SEQUENCE [LARGE SCALE GENOMIC DNA]</scope>
    <source>
        <strain evidence="2 3">R142</strain>
    </source>
</reference>
<dbReference type="OrthoDB" id="8794567at2"/>
<evidence type="ECO:0000259" key="1">
    <source>
        <dbReference type="Pfam" id="PF04287"/>
    </source>
</evidence>
<comment type="caution">
    <text evidence="2">The sequence shown here is derived from an EMBL/GenBank/DDBJ whole genome shotgun (WGS) entry which is preliminary data.</text>
</comment>
<dbReference type="InterPro" id="IPR007384">
    <property type="entry name" value="UCP006257"/>
</dbReference>
<dbReference type="Proteomes" id="UP000319732">
    <property type="component" value="Unassembled WGS sequence"/>
</dbReference>
<dbReference type="Pfam" id="PF04287">
    <property type="entry name" value="DUF446"/>
    <property type="match status" value="1"/>
</dbReference>
<dbReference type="PIRSF" id="PIRSF006257">
    <property type="entry name" value="UCP006257"/>
    <property type="match status" value="1"/>
</dbReference>
<dbReference type="Gene3D" id="1.20.1440.40">
    <property type="entry name" value="YqcC-like"/>
    <property type="match status" value="1"/>
</dbReference>